<dbReference type="Proteomes" id="UP001066276">
    <property type="component" value="Chromosome 10"/>
</dbReference>
<accession>A0AAV7LYM1</accession>
<name>A0AAV7LYM1_PLEWA</name>
<proteinExistence type="predicted"/>
<evidence type="ECO:0000313" key="2">
    <source>
        <dbReference type="Proteomes" id="UP001066276"/>
    </source>
</evidence>
<evidence type="ECO:0000313" key="1">
    <source>
        <dbReference type="EMBL" id="KAJ1095909.1"/>
    </source>
</evidence>
<dbReference type="AlphaFoldDB" id="A0AAV7LYM1"/>
<protein>
    <submittedName>
        <fullName evidence="1">Uncharacterized protein</fullName>
    </submittedName>
</protein>
<sequence length="131" mass="14390">MGGVFMRNCRSRARQQQRCSQRPCLVTGKVIPASVGTSGKHCFSLKRARCIPVLCKKMLKSRNSGNVLCRAGVFPRGGSGGGRLVFSLFRDRAIALKLPLRYRLTDRTALLALGAVERPTGGRSLEMRTHC</sequence>
<dbReference type="EMBL" id="JANPWB010000014">
    <property type="protein sequence ID" value="KAJ1095909.1"/>
    <property type="molecule type" value="Genomic_DNA"/>
</dbReference>
<reference evidence="1" key="1">
    <citation type="journal article" date="2022" name="bioRxiv">
        <title>Sequencing and chromosome-scale assembly of the giantPleurodeles waltlgenome.</title>
        <authorList>
            <person name="Brown T."/>
            <person name="Elewa A."/>
            <person name="Iarovenko S."/>
            <person name="Subramanian E."/>
            <person name="Araus A.J."/>
            <person name="Petzold A."/>
            <person name="Susuki M."/>
            <person name="Suzuki K.-i.T."/>
            <person name="Hayashi T."/>
            <person name="Toyoda A."/>
            <person name="Oliveira C."/>
            <person name="Osipova E."/>
            <person name="Leigh N.D."/>
            <person name="Simon A."/>
            <person name="Yun M.H."/>
        </authorList>
    </citation>
    <scope>NUCLEOTIDE SEQUENCE</scope>
    <source>
        <strain evidence="1">20211129_DDA</strain>
        <tissue evidence="1">Liver</tissue>
    </source>
</reference>
<keyword evidence="2" id="KW-1185">Reference proteome</keyword>
<comment type="caution">
    <text evidence="1">The sequence shown here is derived from an EMBL/GenBank/DDBJ whole genome shotgun (WGS) entry which is preliminary data.</text>
</comment>
<gene>
    <name evidence="1" type="ORF">NDU88_001059</name>
</gene>
<organism evidence="1 2">
    <name type="scientific">Pleurodeles waltl</name>
    <name type="common">Iberian ribbed newt</name>
    <dbReference type="NCBI Taxonomy" id="8319"/>
    <lineage>
        <taxon>Eukaryota</taxon>
        <taxon>Metazoa</taxon>
        <taxon>Chordata</taxon>
        <taxon>Craniata</taxon>
        <taxon>Vertebrata</taxon>
        <taxon>Euteleostomi</taxon>
        <taxon>Amphibia</taxon>
        <taxon>Batrachia</taxon>
        <taxon>Caudata</taxon>
        <taxon>Salamandroidea</taxon>
        <taxon>Salamandridae</taxon>
        <taxon>Pleurodelinae</taxon>
        <taxon>Pleurodeles</taxon>
    </lineage>
</organism>